<dbReference type="Proteomes" id="UP000299102">
    <property type="component" value="Unassembled WGS sequence"/>
</dbReference>
<evidence type="ECO:0000313" key="1">
    <source>
        <dbReference type="EMBL" id="GBP16037.1"/>
    </source>
</evidence>
<dbReference type="EMBL" id="BGZK01000076">
    <property type="protein sequence ID" value="GBP16037.1"/>
    <property type="molecule type" value="Genomic_DNA"/>
</dbReference>
<gene>
    <name evidence="1" type="ORF">EVAR_94379_1</name>
</gene>
<accession>A0A4C1TPZ2</accession>
<organism evidence="1 2">
    <name type="scientific">Eumeta variegata</name>
    <name type="common">Bagworm moth</name>
    <name type="synonym">Eumeta japonica</name>
    <dbReference type="NCBI Taxonomy" id="151549"/>
    <lineage>
        <taxon>Eukaryota</taxon>
        <taxon>Metazoa</taxon>
        <taxon>Ecdysozoa</taxon>
        <taxon>Arthropoda</taxon>
        <taxon>Hexapoda</taxon>
        <taxon>Insecta</taxon>
        <taxon>Pterygota</taxon>
        <taxon>Neoptera</taxon>
        <taxon>Endopterygota</taxon>
        <taxon>Lepidoptera</taxon>
        <taxon>Glossata</taxon>
        <taxon>Ditrysia</taxon>
        <taxon>Tineoidea</taxon>
        <taxon>Psychidae</taxon>
        <taxon>Oiketicinae</taxon>
        <taxon>Eumeta</taxon>
    </lineage>
</organism>
<evidence type="ECO:0000313" key="2">
    <source>
        <dbReference type="Proteomes" id="UP000299102"/>
    </source>
</evidence>
<proteinExistence type="predicted"/>
<sequence>MRVRTYATLRDADACPRALVVVRPFSNKGVRSITQRYRLMPTRLLYEARLKRCVFTYQHQNVRMRMRNPASRRISQFPNVSGRRTIPNYSQTKNKSAVYITARGKKFSFKTPPHCTKARFICVTHAYTLEIRGVRPRRRVRRVVCAPDAHTPV</sequence>
<protein>
    <submittedName>
        <fullName evidence="1">Uncharacterized protein</fullName>
    </submittedName>
</protein>
<comment type="caution">
    <text evidence="1">The sequence shown here is derived from an EMBL/GenBank/DDBJ whole genome shotgun (WGS) entry which is preliminary data.</text>
</comment>
<name>A0A4C1TPZ2_EUMVA</name>
<reference evidence="1 2" key="1">
    <citation type="journal article" date="2019" name="Commun. Biol.">
        <title>The bagworm genome reveals a unique fibroin gene that provides high tensile strength.</title>
        <authorList>
            <person name="Kono N."/>
            <person name="Nakamura H."/>
            <person name="Ohtoshi R."/>
            <person name="Tomita M."/>
            <person name="Numata K."/>
            <person name="Arakawa K."/>
        </authorList>
    </citation>
    <scope>NUCLEOTIDE SEQUENCE [LARGE SCALE GENOMIC DNA]</scope>
</reference>
<keyword evidence="2" id="KW-1185">Reference proteome</keyword>
<dbReference type="AlphaFoldDB" id="A0A4C1TPZ2"/>